<dbReference type="GO" id="GO:0006282">
    <property type="term" value="P:regulation of DNA repair"/>
    <property type="evidence" value="ECO:0007669"/>
    <property type="project" value="UniProtKB-UniRule"/>
</dbReference>
<evidence type="ECO:0000256" key="2">
    <source>
        <dbReference type="ARBA" id="ARBA00009695"/>
    </source>
</evidence>
<protein>
    <recommendedName>
        <fullName evidence="3 5">Regulatory protein RecX</fullName>
    </recommendedName>
</protein>
<dbReference type="InterPro" id="IPR036388">
    <property type="entry name" value="WH-like_DNA-bd_sf"/>
</dbReference>
<reference evidence="9" key="1">
    <citation type="submission" date="2017-09" db="EMBL/GenBank/DDBJ databases">
        <title>Depth-based differentiation of microbial function through sediment-hosted aquifers and enrichment of novel symbionts in the deep terrestrial subsurface.</title>
        <authorList>
            <person name="Probst A.J."/>
            <person name="Ladd B."/>
            <person name="Jarett J.K."/>
            <person name="Geller-Mcgrath D.E."/>
            <person name="Sieber C.M.K."/>
            <person name="Emerson J.B."/>
            <person name="Anantharaman K."/>
            <person name="Thomas B.C."/>
            <person name="Malmstrom R."/>
            <person name="Stieglmeier M."/>
            <person name="Klingl A."/>
            <person name="Woyke T."/>
            <person name="Ryan C.M."/>
            <person name="Banfield J.F."/>
        </authorList>
    </citation>
    <scope>NUCLEOTIDE SEQUENCE [LARGE SCALE GENOMIC DNA]</scope>
</reference>
<dbReference type="InterPro" id="IPR053925">
    <property type="entry name" value="RecX_HTH_3rd"/>
</dbReference>
<sequence>MVKVLRRQSFIWKKTPNSPNSWKQRFGRKLKRNKTIQDITKLLQKAIKFISIRPRSQKEILVYLQKKSPKNQEKQKLVLQELSNLGLVDDEAFVDWWLEQRATFRPKGKRALMMELRFKGIERDLIERSLAEKVDEEALAKKSALKKMSSLKGLPPEAQKEKLIGFLSRRGFSWEIIRKTLDEILQKD</sequence>
<dbReference type="Pfam" id="PF21981">
    <property type="entry name" value="RecX_HTH3"/>
    <property type="match status" value="1"/>
</dbReference>
<keyword evidence="4 5" id="KW-0963">Cytoplasm</keyword>
<evidence type="ECO:0000313" key="8">
    <source>
        <dbReference type="EMBL" id="PIU33291.1"/>
    </source>
</evidence>
<dbReference type="Proteomes" id="UP000229559">
    <property type="component" value="Unassembled WGS sequence"/>
</dbReference>
<evidence type="ECO:0000256" key="4">
    <source>
        <dbReference type="ARBA" id="ARBA00022490"/>
    </source>
</evidence>
<proteinExistence type="inferred from homology"/>
<gene>
    <name evidence="5" type="primary">recX</name>
    <name evidence="8" type="ORF">COT04_00855</name>
</gene>
<evidence type="ECO:0000259" key="7">
    <source>
        <dbReference type="Pfam" id="PF21981"/>
    </source>
</evidence>
<name>A0A2M6YQA0_9BACT</name>
<evidence type="ECO:0000256" key="1">
    <source>
        <dbReference type="ARBA" id="ARBA00004496"/>
    </source>
</evidence>
<dbReference type="PANTHER" id="PTHR33602">
    <property type="entry name" value="REGULATORY PROTEIN RECX FAMILY PROTEIN"/>
    <property type="match status" value="1"/>
</dbReference>
<dbReference type="AlphaFoldDB" id="A0A2M6YQA0"/>
<dbReference type="EMBL" id="PEXA01000026">
    <property type="protein sequence ID" value="PIU33291.1"/>
    <property type="molecule type" value="Genomic_DNA"/>
</dbReference>
<evidence type="ECO:0000256" key="3">
    <source>
        <dbReference type="ARBA" id="ARBA00018111"/>
    </source>
</evidence>
<feature type="domain" description="RecX second three-helical" evidence="6">
    <location>
        <begin position="89"/>
        <end position="130"/>
    </location>
</feature>
<organism evidence="8 9">
    <name type="scientific">Candidatus Shapirobacteria bacterium CG07_land_8_20_14_0_80_39_12</name>
    <dbReference type="NCBI Taxonomy" id="1974480"/>
    <lineage>
        <taxon>Bacteria</taxon>
        <taxon>Candidatus Shapironibacteriota</taxon>
    </lineage>
</organism>
<comment type="caution">
    <text evidence="8">The sequence shown here is derived from an EMBL/GenBank/DDBJ whole genome shotgun (WGS) entry which is preliminary data.</text>
</comment>
<dbReference type="PANTHER" id="PTHR33602:SF1">
    <property type="entry name" value="REGULATORY PROTEIN RECX FAMILY PROTEIN"/>
    <property type="match status" value="1"/>
</dbReference>
<comment type="subcellular location">
    <subcellularLocation>
        <location evidence="1 5">Cytoplasm</location>
    </subcellularLocation>
</comment>
<dbReference type="Gene3D" id="1.10.10.10">
    <property type="entry name" value="Winged helix-like DNA-binding domain superfamily/Winged helix DNA-binding domain"/>
    <property type="match status" value="3"/>
</dbReference>
<evidence type="ECO:0000256" key="5">
    <source>
        <dbReference type="HAMAP-Rule" id="MF_01114"/>
    </source>
</evidence>
<comment type="function">
    <text evidence="5">Modulates RecA activity.</text>
</comment>
<dbReference type="HAMAP" id="MF_01114">
    <property type="entry name" value="RecX"/>
    <property type="match status" value="1"/>
</dbReference>
<dbReference type="InterPro" id="IPR003783">
    <property type="entry name" value="Regulatory_RecX"/>
</dbReference>
<feature type="domain" description="RecX third three-helical" evidence="7">
    <location>
        <begin position="135"/>
        <end position="180"/>
    </location>
</feature>
<accession>A0A2M6YQA0</accession>
<evidence type="ECO:0000259" key="6">
    <source>
        <dbReference type="Pfam" id="PF02631"/>
    </source>
</evidence>
<comment type="similarity">
    <text evidence="2 5">Belongs to the RecX family.</text>
</comment>
<dbReference type="GO" id="GO:0005737">
    <property type="term" value="C:cytoplasm"/>
    <property type="evidence" value="ECO:0007669"/>
    <property type="project" value="UniProtKB-SubCell"/>
</dbReference>
<dbReference type="InterPro" id="IPR053924">
    <property type="entry name" value="RecX_HTH_2nd"/>
</dbReference>
<dbReference type="Pfam" id="PF02631">
    <property type="entry name" value="RecX_HTH2"/>
    <property type="match status" value="1"/>
</dbReference>
<evidence type="ECO:0000313" key="9">
    <source>
        <dbReference type="Proteomes" id="UP000229559"/>
    </source>
</evidence>